<keyword evidence="2" id="KW-1185">Reference proteome</keyword>
<dbReference type="AlphaFoldDB" id="A0A9D3W1U2"/>
<reference evidence="1 2" key="1">
    <citation type="journal article" date="2021" name="Plant Biotechnol. J.">
        <title>Multi-omics assisted identification of the key and species-specific regulatory components of drought-tolerant mechanisms in Gossypium stocksii.</title>
        <authorList>
            <person name="Yu D."/>
            <person name="Ke L."/>
            <person name="Zhang D."/>
            <person name="Wu Y."/>
            <person name="Sun Y."/>
            <person name="Mei J."/>
            <person name="Sun J."/>
            <person name="Sun Y."/>
        </authorList>
    </citation>
    <scope>NUCLEOTIDE SEQUENCE [LARGE SCALE GENOMIC DNA]</scope>
    <source>
        <strain evidence="2">cv. E1</strain>
        <tissue evidence="1">Leaf</tissue>
    </source>
</reference>
<organism evidence="1 2">
    <name type="scientific">Gossypium stocksii</name>
    <dbReference type="NCBI Taxonomy" id="47602"/>
    <lineage>
        <taxon>Eukaryota</taxon>
        <taxon>Viridiplantae</taxon>
        <taxon>Streptophyta</taxon>
        <taxon>Embryophyta</taxon>
        <taxon>Tracheophyta</taxon>
        <taxon>Spermatophyta</taxon>
        <taxon>Magnoliopsida</taxon>
        <taxon>eudicotyledons</taxon>
        <taxon>Gunneridae</taxon>
        <taxon>Pentapetalae</taxon>
        <taxon>rosids</taxon>
        <taxon>malvids</taxon>
        <taxon>Malvales</taxon>
        <taxon>Malvaceae</taxon>
        <taxon>Malvoideae</taxon>
        <taxon>Gossypium</taxon>
    </lineage>
</organism>
<sequence>MELLDDENVEAMVALYCPTRRVNTKLIQLFAKLADVEPVEDVTLSNQQYGVEDPCAEVLRAFFGRQLSVCGCGIVIRNDPRAYMLSIDLYAAYAYEFLKYPQTLPVHLLLANLESKELFVGQQFATKDDCIISINWYSIKLLVDHKVTDSKTKIYVRDYWKMARGCKW</sequence>
<comment type="caution">
    <text evidence="1">The sequence shown here is derived from an EMBL/GenBank/DDBJ whole genome shotgun (WGS) entry which is preliminary data.</text>
</comment>
<accession>A0A9D3W1U2</accession>
<gene>
    <name evidence="1" type="ORF">J1N35_011097</name>
</gene>
<dbReference type="Proteomes" id="UP000828251">
    <property type="component" value="Unassembled WGS sequence"/>
</dbReference>
<name>A0A9D3W1U2_9ROSI</name>
<evidence type="ECO:0000313" key="1">
    <source>
        <dbReference type="EMBL" id="KAH1107329.1"/>
    </source>
</evidence>
<dbReference type="EMBL" id="JAIQCV010000004">
    <property type="protein sequence ID" value="KAH1107329.1"/>
    <property type="molecule type" value="Genomic_DNA"/>
</dbReference>
<proteinExistence type="predicted"/>
<evidence type="ECO:0000313" key="2">
    <source>
        <dbReference type="Proteomes" id="UP000828251"/>
    </source>
</evidence>
<protein>
    <submittedName>
        <fullName evidence="1">Uncharacterized protein</fullName>
    </submittedName>
</protein>